<feature type="compositionally biased region" description="Polar residues" evidence="5">
    <location>
        <begin position="337"/>
        <end position="347"/>
    </location>
</feature>
<feature type="domain" description="HTH lacI-type" evidence="6">
    <location>
        <begin position="2"/>
        <end position="58"/>
    </location>
</feature>
<keyword evidence="1" id="KW-0678">Repressor</keyword>
<sequence length="347" mass="36846">MPTIKDVARLAGVTHAVVSRILNGDKALRVRSETRERVLAAAAELEYIPHHAAKALRASRAGAIGLAVHDLSNPVYSEVIKGAQEAINRHRSVLMLADAAELHRDAATFRRFVASDAIDALLLLPAGDDSDAAIAHSAAARIPTVLVNERSADYQSVSADEHTAGMLAVRHLADLGHREIGLLHLDGATQRGADRVDGHVAGLRELGLELDDRWVGDGGHEPESGRRALLRLAENGPLPSSIVVHSVQAAVGALIAARELGIDVPGELSIVGFHDMPYAAYLEPALTVVRMGLREMGAAAVETAMRLLDGETVDKQVKVTEPEPRIVVRDSTAPPRASSQRGGSPAR</sequence>
<evidence type="ECO:0000256" key="1">
    <source>
        <dbReference type="ARBA" id="ARBA00022491"/>
    </source>
</evidence>
<feature type="region of interest" description="Disordered" evidence="5">
    <location>
        <begin position="319"/>
        <end position="347"/>
    </location>
</feature>
<keyword evidence="4" id="KW-0804">Transcription</keyword>
<dbReference type="CDD" id="cd06267">
    <property type="entry name" value="PBP1_LacI_sugar_binding-like"/>
    <property type="match status" value="1"/>
</dbReference>
<evidence type="ECO:0000313" key="7">
    <source>
        <dbReference type="EMBL" id="MFC3517217.1"/>
    </source>
</evidence>
<dbReference type="RefSeq" id="WP_377872415.1">
    <property type="nucleotide sequence ID" value="NZ_JBHMAY010000038.1"/>
</dbReference>
<keyword evidence="2" id="KW-0805">Transcription regulation</keyword>
<keyword evidence="8" id="KW-1185">Reference proteome</keyword>
<dbReference type="InterPro" id="IPR010982">
    <property type="entry name" value="Lambda_DNA-bd_dom_sf"/>
</dbReference>
<dbReference type="CDD" id="cd01392">
    <property type="entry name" value="HTH_LacI"/>
    <property type="match status" value="1"/>
</dbReference>
<dbReference type="Pfam" id="PF13377">
    <property type="entry name" value="Peripla_BP_3"/>
    <property type="match status" value="1"/>
</dbReference>
<name>A0ABV7QZ81_9PSEU</name>
<dbReference type="SUPFAM" id="SSF47413">
    <property type="entry name" value="lambda repressor-like DNA-binding domains"/>
    <property type="match status" value="1"/>
</dbReference>
<evidence type="ECO:0000259" key="6">
    <source>
        <dbReference type="PROSITE" id="PS50932"/>
    </source>
</evidence>
<keyword evidence="3 7" id="KW-0238">DNA-binding</keyword>
<dbReference type="PRINTS" id="PR00036">
    <property type="entry name" value="HTHLACI"/>
</dbReference>
<accession>A0ABV7QZ81</accession>
<protein>
    <submittedName>
        <fullName evidence="7">LacI family DNA-binding transcriptional regulator</fullName>
    </submittedName>
</protein>
<dbReference type="PANTHER" id="PTHR30146:SF148">
    <property type="entry name" value="HTH-TYPE TRANSCRIPTIONAL REPRESSOR PURR-RELATED"/>
    <property type="match status" value="1"/>
</dbReference>
<dbReference type="InterPro" id="IPR028082">
    <property type="entry name" value="Peripla_BP_I"/>
</dbReference>
<comment type="caution">
    <text evidence="7">The sequence shown here is derived from an EMBL/GenBank/DDBJ whole genome shotgun (WGS) entry which is preliminary data.</text>
</comment>
<dbReference type="InterPro" id="IPR046335">
    <property type="entry name" value="LacI/GalR-like_sensor"/>
</dbReference>
<dbReference type="EMBL" id="JBHRWI010000076">
    <property type="protein sequence ID" value="MFC3517217.1"/>
    <property type="molecule type" value="Genomic_DNA"/>
</dbReference>
<evidence type="ECO:0000313" key="8">
    <source>
        <dbReference type="Proteomes" id="UP001595764"/>
    </source>
</evidence>
<dbReference type="PROSITE" id="PS50932">
    <property type="entry name" value="HTH_LACI_2"/>
    <property type="match status" value="1"/>
</dbReference>
<dbReference type="Pfam" id="PF00356">
    <property type="entry name" value="LacI"/>
    <property type="match status" value="1"/>
</dbReference>
<dbReference type="PANTHER" id="PTHR30146">
    <property type="entry name" value="LACI-RELATED TRANSCRIPTIONAL REPRESSOR"/>
    <property type="match status" value="1"/>
</dbReference>
<gene>
    <name evidence="7" type="ORF">ACFORO_44155</name>
</gene>
<dbReference type="InterPro" id="IPR000843">
    <property type="entry name" value="HTH_LacI"/>
</dbReference>
<dbReference type="SMART" id="SM00354">
    <property type="entry name" value="HTH_LACI"/>
    <property type="match status" value="1"/>
</dbReference>
<feature type="compositionally biased region" description="Basic and acidic residues" evidence="5">
    <location>
        <begin position="319"/>
        <end position="328"/>
    </location>
</feature>
<evidence type="ECO:0000256" key="2">
    <source>
        <dbReference type="ARBA" id="ARBA00023015"/>
    </source>
</evidence>
<dbReference type="Gene3D" id="1.10.260.40">
    <property type="entry name" value="lambda repressor-like DNA-binding domains"/>
    <property type="match status" value="1"/>
</dbReference>
<evidence type="ECO:0000256" key="5">
    <source>
        <dbReference type="SAM" id="MobiDB-lite"/>
    </source>
</evidence>
<reference evidence="8" key="1">
    <citation type="journal article" date="2019" name="Int. J. Syst. Evol. Microbiol.">
        <title>The Global Catalogue of Microorganisms (GCM) 10K type strain sequencing project: providing services to taxonomists for standard genome sequencing and annotation.</title>
        <authorList>
            <consortium name="The Broad Institute Genomics Platform"/>
            <consortium name="The Broad Institute Genome Sequencing Center for Infectious Disease"/>
            <person name="Wu L."/>
            <person name="Ma J."/>
        </authorList>
    </citation>
    <scope>NUCLEOTIDE SEQUENCE [LARGE SCALE GENOMIC DNA]</scope>
    <source>
        <strain evidence="8">CGMCC 4.7682</strain>
    </source>
</reference>
<proteinExistence type="predicted"/>
<dbReference type="Proteomes" id="UP001595764">
    <property type="component" value="Unassembled WGS sequence"/>
</dbReference>
<dbReference type="Gene3D" id="3.40.50.2300">
    <property type="match status" value="2"/>
</dbReference>
<dbReference type="SUPFAM" id="SSF53822">
    <property type="entry name" value="Periplasmic binding protein-like I"/>
    <property type="match status" value="1"/>
</dbReference>
<organism evidence="7 8">
    <name type="scientific">Amycolatopsis halotolerans</name>
    <dbReference type="NCBI Taxonomy" id="330083"/>
    <lineage>
        <taxon>Bacteria</taxon>
        <taxon>Bacillati</taxon>
        <taxon>Actinomycetota</taxon>
        <taxon>Actinomycetes</taxon>
        <taxon>Pseudonocardiales</taxon>
        <taxon>Pseudonocardiaceae</taxon>
        <taxon>Amycolatopsis</taxon>
    </lineage>
</organism>
<evidence type="ECO:0000256" key="3">
    <source>
        <dbReference type="ARBA" id="ARBA00023125"/>
    </source>
</evidence>
<evidence type="ECO:0000256" key="4">
    <source>
        <dbReference type="ARBA" id="ARBA00023163"/>
    </source>
</evidence>
<dbReference type="GO" id="GO:0003677">
    <property type="term" value="F:DNA binding"/>
    <property type="evidence" value="ECO:0007669"/>
    <property type="project" value="UniProtKB-KW"/>
</dbReference>